<reference evidence="2" key="2">
    <citation type="submission" date="2015-01" db="EMBL/GenBank/DDBJ databases">
        <title>Evolutionary Origins and Diversification of the Mycorrhizal Mutualists.</title>
        <authorList>
            <consortium name="DOE Joint Genome Institute"/>
            <consortium name="Mycorrhizal Genomics Consortium"/>
            <person name="Kohler A."/>
            <person name="Kuo A."/>
            <person name="Nagy L.G."/>
            <person name="Floudas D."/>
            <person name="Copeland A."/>
            <person name="Barry K.W."/>
            <person name="Cichocki N."/>
            <person name="Veneault-Fourrey C."/>
            <person name="LaButti K."/>
            <person name="Lindquist E.A."/>
            <person name="Lipzen A."/>
            <person name="Lundell T."/>
            <person name="Morin E."/>
            <person name="Murat C."/>
            <person name="Riley R."/>
            <person name="Ohm R."/>
            <person name="Sun H."/>
            <person name="Tunlid A."/>
            <person name="Henrissat B."/>
            <person name="Grigoriev I.V."/>
            <person name="Hibbett D.S."/>
            <person name="Martin F."/>
        </authorList>
    </citation>
    <scope>NUCLEOTIDE SEQUENCE [LARGE SCALE GENOMIC DNA]</scope>
    <source>
        <strain evidence="2">h7</strain>
    </source>
</reference>
<name>A0A0C3BX24_HEBCY</name>
<gene>
    <name evidence="1" type="ORF">M413DRAFT_323178</name>
</gene>
<reference evidence="1 2" key="1">
    <citation type="submission" date="2014-04" db="EMBL/GenBank/DDBJ databases">
        <authorList>
            <consortium name="DOE Joint Genome Institute"/>
            <person name="Kuo A."/>
            <person name="Gay G."/>
            <person name="Dore J."/>
            <person name="Kohler A."/>
            <person name="Nagy L.G."/>
            <person name="Floudas D."/>
            <person name="Copeland A."/>
            <person name="Barry K.W."/>
            <person name="Cichocki N."/>
            <person name="Veneault-Fourrey C."/>
            <person name="LaButti K."/>
            <person name="Lindquist E.A."/>
            <person name="Lipzen A."/>
            <person name="Lundell T."/>
            <person name="Morin E."/>
            <person name="Murat C."/>
            <person name="Sun H."/>
            <person name="Tunlid A."/>
            <person name="Henrissat B."/>
            <person name="Grigoriev I.V."/>
            <person name="Hibbett D.S."/>
            <person name="Martin F."/>
            <person name="Nordberg H.P."/>
            <person name="Cantor M.N."/>
            <person name="Hua S.X."/>
        </authorList>
    </citation>
    <scope>NUCLEOTIDE SEQUENCE [LARGE SCALE GENOMIC DNA]</scope>
    <source>
        <strain evidence="2">h7</strain>
    </source>
</reference>
<organism evidence="1 2">
    <name type="scientific">Hebeloma cylindrosporum</name>
    <dbReference type="NCBI Taxonomy" id="76867"/>
    <lineage>
        <taxon>Eukaryota</taxon>
        <taxon>Fungi</taxon>
        <taxon>Dikarya</taxon>
        <taxon>Basidiomycota</taxon>
        <taxon>Agaricomycotina</taxon>
        <taxon>Agaricomycetes</taxon>
        <taxon>Agaricomycetidae</taxon>
        <taxon>Agaricales</taxon>
        <taxon>Agaricineae</taxon>
        <taxon>Hymenogastraceae</taxon>
        <taxon>Hebeloma</taxon>
    </lineage>
</organism>
<accession>A0A0C3BX24</accession>
<keyword evidence="2" id="KW-1185">Reference proteome</keyword>
<dbReference type="Proteomes" id="UP000053424">
    <property type="component" value="Unassembled WGS sequence"/>
</dbReference>
<proteinExistence type="predicted"/>
<evidence type="ECO:0000313" key="2">
    <source>
        <dbReference type="Proteomes" id="UP000053424"/>
    </source>
</evidence>
<dbReference type="EMBL" id="KN831810">
    <property type="protein sequence ID" value="KIM36011.1"/>
    <property type="molecule type" value="Genomic_DNA"/>
</dbReference>
<dbReference type="AlphaFoldDB" id="A0A0C3BX24"/>
<protein>
    <submittedName>
        <fullName evidence="1">Uncharacterized protein</fullName>
    </submittedName>
</protein>
<sequence>MVMNSGTKQFRSLTEASFPRQFRKKHTKQFSEGKGTWFYNYILRKVQDRISGHAKDPLVG</sequence>
<evidence type="ECO:0000313" key="1">
    <source>
        <dbReference type="EMBL" id="KIM36011.1"/>
    </source>
</evidence>
<dbReference type="HOGENOM" id="CLU_2942003_0_0_1"/>